<accession>A0A9Q1KI31</accession>
<comment type="caution">
    <text evidence="2">The sequence shown here is derived from an EMBL/GenBank/DDBJ whole genome shotgun (WGS) entry which is preliminary data.</text>
</comment>
<organism evidence="2 3">
    <name type="scientific">Carnegiea gigantea</name>
    <dbReference type="NCBI Taxonomy" id="171969"/>
    <lineage>
        <taxon>Eukaryota</taxon>
        <taxon>Viridiplantae</taxon>
        <taxon>Streptophyta</taxon>
        <taxon>Embryophyta</taxon>
        <taxon>Tracheophyta</taxon>
        <taxon>Spermatophyta</taxon>
        <taxon>Magnoliopsida</taxon>
        <taxon>eudicotyledons</taxon>
        <taxon>Gunneridae</taxon>
        <taxon>Pentapetalae</taxon>
        <taxon>Caryophyllales</taxon>
        <taxon>Cactineae</taxon>
        <taxon>Cactaceae</taxon>
        <taxon>Cactoideae</taxon>
        <taxon>Echinocereeae</taxon>
        <taxon>Carnegiea</taxon>
    </lineage>
</organism>
<dbReference type="Gene3D" id="3.30.40.10">
    <property type="entry name" value="Zinc/RING finger domain, C3HC4 (zinc finger)"/>
    <property type="match status" value="1"/>
</dbReference>
<evidence type="ECO:0008006" key="4">
    <source>
        <dbReference type="Google" id="ProtNLM"/>
    </source>
</evidence>
<dbReference type="PANTHER" id="PTHR46695">
    <property type="entry name" value="ZINC FINGER CCCH DOMAIN-CONTAINING PROTEIN 44-RELATED"/>
    <property type="match status" value="1"/>
</dbReference>
<dbReference type="AlphaFoldDB" id="A0A9Q1KI31"/>
<dbReference type="OrthoDB" id="6415790at2759"/>
<dbReference type="EMBL" id="JAKOGI010000115">
    <property type="protein sequence ID" value="KAJ8443632.1"/>
    <property type="molecule type" value="Genomic_DNA"/>
</dbReference>
<proteinExistence type="predicted"/>
<protein>
    <recommendedName>
        <fullName evidence="4">Zinc finger PHD-type domain-containing protein</fullName>
    </recommendedName>
</protein>
<evidence type="ECO:0000313" key="3">
    <source>
        <dbReference type="Proteomes" id="UP001153076"/>
    </source>
</evidence>
<evidence type="ECO:0000256" key="1">
    <source>
        <dbReference type="SAM" id="MobiDB-lite"/>
    </source>
</evidence>
<dbReference type="InterPro" id="IPR013083">
    <property type="entry name" value="Znf_RING/FYVE/PHD"/>
</dbReference>
<feature type="compositionally biased region" description="Polar residues" evidence="1">
    <location>
        <begin position="181"/>
        <end position="195"/>
    </location>
</feature>
<reference evidence="2" key="1">
    <citation type="submission" date="2022-04" db="EMBL/GenBank/DDBJ databases">
        <title>Carnegiea gigantea Genome sequencing and assembly v2.</title>
        <authorList>
            <person name="Copetti D."/>
            <person name="Sanderson M.J."/>
            <person name="Burquez A."/>
            <person name="Wojciechowski M.F."/>
        </authorList>
    </citation>
    <scope>NUCLEOTIDE SEQUENCE</scope>
    <source>
        <strain evidence="2">SGP5-SGP5p</strain>
        <tissue evidence="2">Aerial part</tissue>
    </source>
</reference>
<name>A0A9Q1KI31_9CARY</name>
<keyword evidence="3" id="KW-1185">Reference proteome</keyword>
<sequence length="195" mass="21321">MADGRLTRTTVQALASVEKVAPVVAPSVADRVAITPKLPDAQLVGAPPPSDGQMAEVVVKRKRGRPPRNPGMPSAAALAAANKRSKKEEEDVCFICFDGGKLVLCDRRVRCNLWLICHSFLARILALSSARDCPKAYHPACVKRDESFFRPTIRWNCGLSDGLESSISIQQSTTKSQDSQLPKSQHKVSQYDNIH</sequence>
<dbReference type="Proteomes" id="UP001153076">
    <property type="component" value="Unassembled WGS sequence"/>
</dbReference>
<feature type="region of interest" description="Disordered" evidence="1">
    <location>
        <begin position="173"/>
        <end position="195"/>
    </location>
</feature>
<dbReference type="PANTHER" id="PTHR46695:SF4">
    <property type="entry name" value="ZINC FINGER CCCH DOMAIN-CONTAINING PROTEIN 44"/>
    <property type="match status" value="1"/>
</dbReference>
<evidence type="ECO:0000313" key="2">
    <source>
        <dbReference type="EMBL" id="KAJ8443632.1"/>
    </source>
</evidence>
<gene>
    <name evidence="2" type="ORF">Cgig2_019614</name>
</gene>